<gene>
    <name evidence="3" type="ORF">SAMN05444342_2152</name>
    <name evidence="2" type="ORF">ZOD2009_18694</name>
</gene>
<sequence length="241" mass="27321">MAGRFALDIETVSPTLDHYETPPDFRDPAYFELLAVAVGYESPGGDRETEMLFRRDDTPDDELDLVARTLDWLAERDGDEYITYGGETFDVPQLFGRARAAADSTREGLAERLRTRLEADLAHVDLRRPAWDAFGDYTRLETACREVGIRPEDTRWDTYDHGIDLDALRPEKFRGFGKVINKDVPVFGERYIALAAAGATETLTFRSLHELLDHYGREDVVHLFDLADARPFDVADTASWA</sequence>
<dbReference type="EMBL" id="FRAN01000003">
    <property type="protein sequence ID" value="SHK77906.1"/>
    <property type="molecule type" value="Genomic_DNA"/>
</dbReference>
<dbReference type="Proteomes" id="UP000003751">
    <property type="component" value="Unassembled WGS sequence"/>
</dbReference>
<name>E7QY49_HALPU</name>
<feature type="domain" description="YprB ribonuclease H-like" evidence="1">
    <location>
        <begin position="49"/>
        <end position="157"/>
    </location>
</feature>
<dbReference type="STRING" id="797209.GCA_000376445_02845"/>
<evidence type="ECO:0000313" key="5">
    <source>
        <dbReference type="Proteomes" id="UP000184203"/>
    </source>
</evidence>
<evidence type="ECO:0000313" key="3">
    <source>
        <dbReference type="EMBL" id="SHK77906.1"/>
    </source>
</evidence>
<protein>
    <recommendedName>
        <fullName evidence="1">YprB ribonuclease H-like domain-containing protein</fullName>
    </recommendedName>
</protein>
<evidence type="ECO:0000313" key="4">
    <source>
        <dbReference type="Proteomes" id="UP000003751"/>
    </source>
</evidence>
<dbReference type="SUPFAM" id="SSF53098">
    <property type="entry name" value="Ribonuclease H-like"/>
    <property type="match status" value="1"/>
</dbReference>
<dbReference type="EMBL" id="AEMG01000025">
    <property type="protein sequence ID" value="EFW90515.1"/>
    <property type="molecule type" value="Genomic_DNA"/>
</dbReference>
<reference evidence="2 4" key="1">
    <citation type="journal article" date="2014" name="ISME J.">
        <title>Trehalose/2-sulfotrehalose biosynthesis and glycine-betaine uptake are widely spread mechanisms for osmoadaptation in the Halobacteriales.</title>
        <authorList>
            <person name="Youssef N.H."/>
            <person name="Savage-Ashlock K.N."/>
            <person name="McCully A.L."/>
            <person name="Luedtke B."/>
            <person name="Shaw E.I."/>
            <person name="Hoff W.D."/>
            <person name="Elshahed M.S."/>
        </authorList>
    </citation>
    <scope>NUCLEOTIDE SEQUENCE [LARGE SCALE GENOMIC DNA]</scope>
    <source>
        <strain evidence="2 4">DX253</strain>
    </source>
</reference>
<dbReference type="Pfam" id="PF13482">
    <property type="entry name" value="RNase_H_2"/>
    <property type="match status" value="1"/>
</dbReference>
<dbReference type="InterPro" id="IPR012337">
    <property type="entry name" value="RNaseH-like_sf"/>
</dbReference>
<proteinExistence type="predicted"/>
<organism evidence="2 4">
    <name type="scientific">Haladaptatus paucihalophilus DX253</name>
    <dbReference type="NCBI Taxonomy" id="797209"/>
    <lineage>
        <taxon>Archaea</taxon>
        <taxon>Methanobacteriati</taxon>
        <taxon>Methanobacteriota</taxon>
        <taxon>Stenosarchaea group</taxon>
        <taxon>Halobacteria</taxon>
        <taxon>Halobacteriales</taxon>
        <taxon>Haladaptataceae</taxon>
        <taxon>Haladaptatus</taxon>
    </lineage>
</organism>
<dbReference type="OrthoDB" id="323192at2157"/>
<dbReference type="PATRIC" id="fig|797209.4.peg.3665"/>
<dbReference type="eggNOG" id="arCOG15273">
    <property type="taxonomic scope" value="Archaea"/>
</dbReference>
<reference evidence="3" key="2">
    <citation type="submission" date="2016-11" db="EMBL/GenBank/DDBJ databases">
        <authorList>
            <person name="Jaros S."/>
            <person name="Januszkiewicz K."/>
            <person name="Wedrychowicz H."/>
        </authorList>
    </citation>
    <scope>NUCLEOTIDE SEQUENCE [LARGE SCALE GENOMIC DNA]</scope>
    <source>
        <strain evidence="3">DX253</strain>
    </source>
</reference>
<keyword evidence="5" id="KW-1185">Reference proteome</keyword>
<reference evidence="5" key="3">
    <citation type="submission" date="2016-11" db="EMBL/GenBank/DDBJ databases">
        <authorList>
            <person name="Varghese N."/>
            <person name="Submissions S."/>
        </authorList>
    </citation>
    <scope>NUCLEOTIDE SEQUENCE [LARGE SCALE GENOMIC DNA]</scope>
    <source>
        <strain evidence="5">DX253</strain>
    </source>
</reference>
<dbReference type="AlphaFoldDB" id="E7QY49"/>
<dbReference type="InterPro" id="IPR038720">
    <property type="entry name" value="YprB_RNase_H-like_dom"/>
</dbReference>
<dbReference type="Proteomes" id="UP000184203">
    <property type="component" value="Unassembled WGS sequence"/>
</dbReference>
<dbReference type="RefSeq" id="WP_007982416.1">
    <property type="nucleotide sequence ID" value="NZ_AEMG01000025.1"/>
</dbReference>
<evidence type="ECO:0000259" key="1">
    <source>
        <dbReference type="Pfam" id="PF13482"/>
    </source>
</evidence>
<evidence type="ECO:0000313" key="2">
    <source>
        <dbReference type="EMBL" id="EFW90515.1"/>
    </source>
</evidence>
<accession>E7QY49</accession>